<dbReference type="Pfam" id="PF01266">
    <property type="entry name" value="DAO"/>
    <property type="match status" value="1"/>
</dbReference>
<feature type="domain" description="FAD dependent oxidoreductase" evidence="5">
    <location>
        <begin position="9"/>
        <end position="191"/>
    </location>
</feature>
<dbReference type="InterPro" id="IPR045170">
    <property type="entry name" value="MTOX"/>
</dbReference>
<sequence>MLGAGSDAVGGVELDDGTTISSRVVVNATGPWSGQLNALAGVGQDWTVGTRPMRQEVHHVAAPPAYNDTAAGIGPCLADLDLGTYMRGTPGDGLLVGGTEPECEPLEWLDRPEDAAMTVTPRIFEAQVTRAARRFPDLGVPLRPSGVCGVYDVTPDWTPIYDRTELDGFLVAIGTSGNQFKNAPVVGRIISTLVQGGTTLVGTHTGHEIDLTAFSRTRSRNAQSTGTVMG</sequence>
<dbReference type="AlphaFoldDB" id="A0A6J6REZ1"/>
<evidence type="ECO:0000313" key="6">
    <source>
        <dbReference type="EMBL" id="CAB4721606.1"/>
    </source>
</evidence>
<evidence type="ECO:0000256" key="3">
    <source>
        <dbReference type="ARBA" id="ARBA00022827"/>
    </source>
</evidence>
<evidence type="ECO:0000259" key="5">
    <source>
        <dbReference type="Pfam" id="PF01266"/>
    </source>
</evidence>
<reference evidence="6" key="1">
    <citation type="submission" date="2020-05" db="EMBL/GenBank/DDBJ databases">
        <authorList>
            <person name="Chiriac C."/>
            <person name="Salcher M."/>
            <person name="Ghai R."/>
            <person name="Kavagutti S V."/>
        </authorList>
    </citation>
    <scope>NUCLEOTIDE SEQUENCE</scope>
</reference>
<name>A0A6J6REZ1_9ZZZZ</name>
<comment type="cofactor">
    <cofactor evidence="1">
        <name>FAD</name>
        <dbReference type="ChEBI" id="CHEBI:57692"/>
    </cofactor>
</comment>
<dbReference type="InterPro" id="IPR036188">
    <property type="entry name" value="FAD/NAD-bd_sf"/>
</dbReference>
<evidence type="ECO:0000256" key="2">
    <source>
        <dbReference type="ARBA" id="ARBA00022630"/>
    </source>
</evidence>
<evidence type="ECO:0000256" key="1">
    <source>
        <dbReference type="ARBA" id="ARBA00001974"/>
    </source>
</evidence>
<dbReference type="GO" id="GO:0050660">
    <property type="term" value="F:flavin adenine dinucleotide binding"/>
    <property type="evidence" value="ECO:0007669"/>
    <property type="project" value="InterPro"/>
</dbReference>
<dbReference type="Gene3D" id="3.50.50.60">
    <property type="entry name" value="FAD/NAD(P)-binding domain"/>
    <property type="match status" value="1"/>
</dbReference>
<gene>
    <name evidence="6" type="ORF">UFOPK2579_02020</name>
</gene>
<dbReference type="Gene3D" id="3.30.9.10">
    <property type="entry name" value="D-Amino Acid Oxidase, subunit A, domain 2"/>
    <property type="match status" value="1"/>
</dbReference>
<dbReference type="SUPFAM" id="SSF51905">
    <property type="entry name" value="FAD/NAD(P)-binding domain"/>
    <property type="match status" value="1"/>
</dbReference>
<dbReference type="PANTHER" id="PTHR10961">
    <property type="entry name" value="PEROXISOMAL SARCOSINE OXIDASE"/>
    <property type="match status" value="1"/>
</dbReference>
<dbReference type="PANTHER" id="PTHR10961:SF7">
    <property type="entry name" value="FAD DEPENDENT OXIDOREDUCTASE DOMAIN-CONTAINING PROTEIN"/>
    <property type="match status" value="1"/>
</dbReference>
<proteinExistence type="predicted"/>
<dbReference type="InterPro" id="IPR006076">
    <property type="entry name" value="FAD-dep_OxRdtase"/>
</dbReference>
<dbReference type="GO" id="GO:0008115">
    <property type="term" value="F:sarcosine oxidase activity"/>
    <property type="evidence" value="ECO:0007669"/>
    <property type="project" value="TreeGrafter"/>
</dbReference>
<keyword evidence="3" id="KW-0274">FAD</keyword>
<keyword evidence="2" id="KW-0285">Flavoprotein</keyword>
<accession>A0A6J6REZ1</accession>
<evidence type="ECO:0000256" key="4">
    <source>
        <dbReference type="ARBA" id="ARBA00023002"/>
    </source>
</evidence>
<dbReference type="EMBL" id="CAEZXR010000266">
    <property type="protein sequence ID" value="CAB4721606.1"/>
    <property type="molecule type" value="Genomic_DNA"/>
</dbReference>
<protein>
    <submittedName>
        <fullName evidence="6">Unannotated protein</fullName>
    </submittedName>
</protein>
<organism evidence="6">
    <name type="scientific">freshwater metagenome</name>
    <dbReference type="NCBI Taxonomy" id="449393"/>
    <lineage>
        <taxon>unclassified sequences</taxon>
        <taxon>metagenomes</taxon>
        <taxon>ecological metagenomes</taxon>
    </lineage>
</organism>
<keyword evidence="4" id="KW-0560">Oxidoreductase</keyword>